<evidence type="ECO:0000256" key="2">
    <source>
        <dbReference type="SAM" id="Phobius"/>
    </source>
</evidence>
<dbReference type="EMBL" id="MUZR01000047">
    <property type="protein sequence ID" value="OOC09493.1"/>
    <property type="molecule type" value="Genomic_DNA"/>
</dbReference>
<organism evidence="3 4">
    <name type="scientific">Thioalkalivibrio halophilus</name>
    <dbReference type="NCBI Taxonomy" id="252474"/>
    <lineage>
        <taxon>Bacteria</taxon>
        <taxon>Pseudomonadati</taxon>
        <taxon>Pseudomonadota</taxon>
        <taxon>Gammaproteobacteria</taxon>
        <taxon>Chromatiales</taxon>
        <taxon>Ectothiorhodospiraceae</taxon>
        <taxon>Thioalkalivibrio</taxon>
    </lineage>
</organism>
<sequence>MHAIQEDPRQQERELRARRRSLNLLVAATAAVLAFWAPPGYDSPVATVTQADWSQLDWPGSEAPGSAEVTEFRPQLPPPGVDADQVTMEESDDTMVLTLDRELERTSGDLRSRDRVERAPAD</sequence>
<dbReference type="Proteomes" id="UP000189177">
    <property type="component" value="Unassembled WGS sequence"/>
</dbReference>
<evidence type="ECO:0000313" key="3">
    <source>
        <dbReference type="EMBL" id="OOC09493.1"/>
    </source>
</evidence>
<accession>A0A1V2ZXD5</accession>
<keyword evidence="4" id="KW-1185">Reference proteome</keyword>
<name>A0A1V2ZXD5_9GAMM</name>
<comment type="caution">
    <text evidence="3">The sequence shown here is derived from an EMBL/GenBank/DDBJ whole genome shotgun (WGS) entry which is preliminary data.</text>
</comment>
<dbReference type="AlphaFoldDB" id="A0A1V2ZXD5"/>
<dbReference type="RefSeq" id="WP_018947639.1">
    <property type="nucleotide sequence ID" value="NZ_MUZR01000047.1"/>
</dbReference>
<reference evidence="3 4" key="1">
    <citation type="submission" date="2017-02" db="EMBL/GenBank/DDBJ databases">
        <title>Genomic diversity within the haloalkaliphilic genus Thioalkalivibrio.</title>
        <authorList>
            <person name="Ahn A.-C."/>
            <person name="Meier-Kolthoff J."/>
            <person name="Overmars L."/>
            <person name="Richter M."/>
            <person name="Woyke T."/>
            <person name="Sorokin D.Y."/>
            <person name="Muyzer G."/>
        </authorList>
    </citation>
    <scope>NUCLEOTIDE SEQUENCE [LARGE SCALE GENOMIC DNA]</scope>
    <source>
        <strain evidence="3 4">HL17</strain>
    </source>
</reference>
<keyword evidence="2" id="KW-0812">Transmembrane</keyword>
<keyword evidence="2" id="KW-0472">Membrane</keyword>
<feature type="transmembrane region" description="Helical" evidence="2">
    <location>
        <begin position="21"/>
        <end position="38"/>
    </location>
</feature>
<protein>
    <submittedName>
        <fullName evidence="3">Uncharacterized protein</fullName>
    </submittedName>
</protein>
<gene>
    <name evidence="3" type="ORF">B1A74_10585</name>
</gene>
<proteinExistence type="predicted"/>
<evidence type="ECO:0000256" key="1">
    <source>
        <dbReference type="SAM" id="MobiDB-lite"/>
    </source>
</evidence>
<keyword evidence="2" id="KW-1133">Transmembrane helix</keyword>
<evidence type="ECO:0000313" key="4">
    <source>
        <dbReference type="Proteomes" id="UP000189177"/>
    </source>
</evidence>
<feature type="region of interest" description="Disordered" evidence="1">
    <location>
        <begin position="56"/>
        <end position="85"/>
    </location>
</feature>
<dbReference type="STRING" id="252474.B1A74_10585"/>
<dbReference type="OrthoDB" id="9855729at2"/>
<feature type="region of interest" description="Disordered" evidence="1">
    <location>
        <begin position="101"/>
        <end position="122"/>
    </location>
</feature>